<dbReference type="SUPFAM" id="SSF53613">
    <property type="entry name" value="Ribokinase-like"/>
    <property type="match status" value="1"/>
</dbReference>
<evidence type="ECO:0000313" key="13">
    <source>
        <dbReference type="Proteomes" id="UP000076021"/>
    </source>
</evidence>
<dbReference type="PANTHER" id="PTHR20858:SF17">
    <property type="entry name" value="HYDROXYMETHYLPYRIMIDINE_PHOSPHOMETHYLPYRIMIDINE KINASE THI20-RELATED"/>
    <property type="match status" value="1"/>
</dbReference>
<feature type="binding site" evidence="11">
    <location>
        <position position="114"/>
    </location>
    <ligand>
        <name>ATP</name>
        <dbReference type="ChEBI" id="CHEBI:30616"/>
    </ligand>
</feature>
<keyword evidence="7 11" id="KW-0418">Kinase</keyword>
<evidence type="ECO:0000256" key="7">
    <source>
        <dbReference type="ARBA" id="ARBA00022777"/>
    </source>
</evidence>
<accession>A0A143HEW5</accession>
<evidence type="ECO:0000256" key="4">
    <source>
        <dbReference type="ARBA" id="ARBA00022679"/>
    </source>
</evidence>
<dbReference type="GO" id="GO:0009228">
    <property type="term" value="P:thiamine biosynthetic process"/>
    <property type="evidence" value="ECO:0007669"/>
    <property type="project" value="UniProtKB-KW"/>
</dbReference>
<keyword evidence="13" id="KW-1185">Reference proteome</keyword>
<comment type="cofactor">
    <cofactor evidence="2 11">
        <name>Mg(2+)</name>
        <dbReference type="ChEBI" id="CHEBI:18420"/>
    </cofactor>
</comment>
<dbReference type="NCBIfam" id="TIGR00694">
    <property type="entry name" value="thiM"/>
    <property type="match status" value="1"/>
</dbReference>
<evidence type="ECO:0000256" key="3">
    <source>
        <dbReference type="ARBA" id="ARBA00004868"/>
    </source>
</evidence>
<name>A0A143HEW5_9BACL</name>
<dbReference type="PIRSF" id="PIRSF000513">
    <property type="entry name" value="Thz_kinase"/>
    <property type="match status" value="1"/>
</dbReference>
<dbReference type="GO" id="GO:0009229">
    <property type="term" value="P:thiamine diphosphate biosynthetic process"/>
    <property type="evidence" value="ECO:0007669"/>
    <property type="project" value="UniProtKB-UniRule"/>
</dbReference>
<keyword evidence="8 11" id="KW-0067">ATP-binding</keyword>
<proteinExistence type="inferred from homology"/>
<dbReference type="InterPro" id="IPR000417">
    <property type="entry name" value="Hyethyz_kinase"/>
</dbReference>
<evidence type="ECO:0000256" key="1">
    <source>
        <dbReference type="ARBA" id="ARBA00001771"/>
    </source>
</evidence>
<dbReference type="HAMAP" id="MF_00228">
    <property type="entry name" value="Thz_kinase"/>
    <property type="match status" value="1"/>
</dbReference>
<evidence type="ECO:0000256" key="2">
    <source>
        <dbReference type="ARBA" id="ARBA00001946"/>
    </source>
</evidence>
<dbReference type="EMBL" id="CP014806">
    <property type="protein sequence ID" value="AMX00273.1"/>
    <property type="molecule type" value="Genomic_DNA"/>
</dbReference>
<dbReference type="PRINTS" id="PR01099">
    <property type="entry name" value="HYETHTZKNASE"/>
</dbReference>
<dbReference type="RefSeq" id="WP_066790479.1">
    <property type="nucleotide sequence ID" value="NZ_CP014806.1"/>
</dbReference>
<comment type="function">
    <text evidence="11">Catalyzes the phosphorylation of the hydroxyl group of 4-methyl-5-beta-hydroxyethylthiazole (THZ).</text>
</comment>
<dbReference type="KEGG" id="rst:ATY39_13155"/>
<feature type="binding site" evidence="11">
    <location>
        <position position="187"/>
    </location>
    <ligand>
        <name>substrate</name>
    </ligand>
</feature>
<dbReference type="CDD" id="cd01170">
    <property type="entry name" value="THZ_kinase"/>
    <property type="match status" value="1"/>
</dbReference>
<dbReference type="InterPro" id="IPR029056">
    <property type="entry name" value="Ribokinase-like"/>
</dbReference>
<comment type="pathway">
    <text evidence="3 11">Cofactor biosynthesis; thiamine diphosphate biosynthesis; 4-methyl-5-(2-phosphoethyl)-thiazole from 5-(2-hydroxyethyl)-4-methylthiazole: step 1/1.</text>
</comment>
<dbReference type="AlphaFoldDB" id="A0A143HEW5"/>
<reference evidence="13" key="2">
    <citation type="submission" date="2016-03" db="EMBL/GenBank/DDBJ databases">
        <authorList>
            <person name="Ploux O."/>
        </authorList>
    </citation>
    <scope>NUCLEOTIDE SEQUENCE [LARGE SCALE GENOMIC DNA]</scope>
    <source>
        <strain evidence="13">PP9</strain>
    </source>
</reference>
<keyword evidence="5 11" id="KW-0479">Metal-binding</keyword>
<dbReference type="PANTHER" id="PTHR20858">
    <property type="entry name" value="PHOSPHOMETHYLPYRIMIDINE KINASE"/>
    <property type="match status" value="1"/>
</dbReference>
<dbReference type="Pfam" id="PF02110">
    <property type="entry name" value="HK"/>
    <property type="match status" value="1"/>
</dbReference>
<evidence type="ECO:0000313" key="12">
    <source>
        <dbReference type="EMBL" id="AMX00273.1"/>
    </source>
</evidence>
<dbReference type="STRING" id="241244.ATY39_13155"/>
<keyword evidence="9 11" id="KW-0460">Magnesium</keyword>
<protein>
    <recommendedName>
        <fullName evidence="11">Hydroxyethylthiazole kinase</fullName>
        <ecNumber evidence="11">2.7.1.50</ecNumber>
    </recommendedName>
    <alternativeName>
        <fullName evidence="11">4-methyl-5-beta-hydroxyethylthiazole kinase</fullName>
        <shortName evidence="11">TH kinase</shortName>
        <shortName evidence="11">Thz kinase</shortName>
    </alternativeName>
</protein>
<dbReference type="OrthoDB" id="9778146at2"/>
<dbReference type="EC" id="2.7.1.50" evidence="11"/>
<dbReference type="GO" id="GO:0005829">
    <property type="term" value="C:cytosol"/>
    <property type="evidence" value="ECO:0007669"/>
    <property type="project" value="TreeGrafter"/>
</dbReference>
<dbReference type="GO" id="GO:0008972">
    <property type="term" value="F:phosphomethylpyrimidine kinase activity"/>
    <property type="evidence" value="ECO:0007669"/>
    <property type="project" value="TreeGrafter"/>
</dbReference>
<organism evidence="12 13">
    <name type="scientific">Rummeliibacillus stabekisii</name>
    <dbReference type="NCBI Taxonomy" id="241244"/>
    <lineage>
        <taxon>Bacteria</taxon>
        <taxon>Bacillati</taxon>
        <taxon>Bacillota</taxon>
        <taxon>Bacilli</taxon>
        <taxon>Bacillales</taxon>
        <taxon>Caryophanaceae</taxon>
        <taxon>Rummeliibacillus</taxon>
    </lineage>
</organism>
<reference evidence="12 13" key="1">
    <citation type="journal article" date="2016" name="Genome Announc.">
        <title>Whole-Genome Sequence of Rummeliibacillus stabekisii Strain PP9 Isolated from Antarctic Soil.</title>
        <authorList>
            <person name="da Mota F.F."/>
            <person name="Vollu R.E."/>
            <person name="Jurelevicius D."/>
            <person name="Seldin L."/>
        </authorList>
    </citation>
    <scope>NUCLEOTIDE SEQUENCE [LARGE SCALE GENOMIC DNA]</scope>
    <source>
        <strain evidence="12 13">PP9</strain>
    </source>
</reference>
<keyword evidence="10 11" id="KW-0784">Thiamine biosynthesis</keyword>
<dbReference type="UniPathway" id="UPA00060">
    <property type="reaction ID" value="UER00139"/>
</dbReference>
<comment type="catalytic activity">
    <reaction evidence="1 11">
        <text>5-(2-hydroxyethyl)-4-methylthiazole + ATP = 4-methyl-5-(2-phosphooxyethyl)-thiazole + ADP + H(+)</text>
        <dbReference type="Rhea" id="RHEA:24212"/>
        <dbReference type="ChEBI" id="CHEBI:15378"/>
        <dbReference type="ChEBI" id="CHEBI:17957"/>
        <dbReference type="ChEBI" id="CHEBI:30616"/>
        <dbReference type="ChEBI" id="CHEBI:58296"/>
        <dbReference type="ChEBI" id="CHEBI:456216"/>
        <dbReference type="EC" id="2.7.1.50"/>
    </reaction>
</comment>
<dbReference type="GO" id="GO:0000287">
    <property type="term" value="F:magnesium ion binding"/>
    <property type="evidence" value="ECO:0007669"/>
    <property type="project" value="UniProtKB-UniRule"/>
</dbReference>
<evidence type="ECO:0000256" key="6">
    <source>
        <dbReference type="ARBA" id="ARBA00022741"/>
    </source>
</evidence>
<dbReference type="Proteomes" id="UP000076021">
    <property type="component" value="Chromosome"/>
</dbReference>
<feature type="binding site" evidence="11">
    <location>
        <position position="160"/>
    </location>
    <ligand>
        <name>ATP</name>
        <dbReference type="ChEBI" id="CHEBI:30616"/>
    </ligand>
</feature>
<comment type="similarity">
    <text evidence="11">Belongs to the Thz kinase family.</text>
</comment>
<dbReference type="GO" id="GO:0008902">
    <property type="term" value="F:hydroxymethylpyrimidine kinase activity"/>
    <property type="evidence" value="ECO:0007669"/>
    <property type="project" value="TreeGrafter"/>
</dbReference>
<evidence type="ECO:0000256" key="11">
    <source>
        <dbReference type="HAMAP-Rule" id="MF_00228"/>
    </source>
</evidence>
<dbReference type="GO" id="GO:0004417">
    <property type="term" value="F:hydroxyethylthiazole kinase activity"/>
    <property type="evidence" value="ECO:0007669"/>
    <property type="project" value="UniProtKB-UniRule"/>
</dbReference>
<evidence type="ECO:0000256" key="9">
    <source>
        <dbReference type="ARBA" id="ARBA00022842"/>
    </source>
</evidence>
<keyword evidence="6 11" id="KW-0547">Nucleotide-binding</keyword>
<sequence>MSLLKINQGNPLIHCITNYVVANFTANGLLAIGASPVMADEIAEVGDMVSVASGLLVNIGTINGRTKEAMIVAGRKANEVGIPVVLDPVGVGATAFRRETVKNLLREIKFDLIRCNTGELAAIAGVNWDSKGVDSGVGEIDIEQTAKAIAKQYNCFVIVTGEVDIATNGESIDYIAGGHELMTKITGTGCLLSAICTAALAVERNNLSILSDVLKDYKKVAEKARQKEWLGTVQQEVLNQLHQIAGGRA</sequence>
<evidence type="ECO:0000256" key="8">
    <source>
        <dbReference type="ARBA" id="ARBA00022840"/>
    </source>
</evidence>
<feature type="binding site" evidence="11">
    <location>
        <position position="38"/>
    </location>
    <ligand>
        <name>substrate</name>
    </ligand>
</feature>
<dbReference type="Gene3D" id="3.40.1190.20">
    <property type="match status" value="1"/>
</dbReference>
<dbReference type="NCBIfam" id="NF006830">
    <property type="entry name" value="PRK09355.1"/>
    <property type="match status" value="1"/>
</dbReference>
<gene>
    <name evidence="11" type="primary">thiM</name>
    <name evidence="12" type="ORF">ATY39_13155</name>
</gene>
<keyword evidence="4 11" id="KW-0808">Transferase</keyword>
<evidence type="ECO:0000256" key="5">
    <source>
        <dbReference type="ARBA" id="ARBA00022723"/>
    </source>
</evidence>
<dbReference type="GO" id="GO:0005524">
    <property type="term" value="F:ATP binding"/>
    <property type="evidence" value="ECO:0007669"/>
    <property type="project" value="UniProtKB-UniRule"/>
</dbReference>
<evidence type="ECO:0000256" key="10">
    <source>
        <dbReference type="ARBA" id="ARBA00022977"/>
    </source>
</evidence>